<dbReference type="AlphaFoldDB" id="U6RIF4"/>
<dbReference type="eggNOG" id="COG1035">
    <property type="taxonomic scope" value="Bacteria"/>
</dbReference>
<name>U6RIF4_9BACT</name>
<keyword evidence="3" id="KW-1185">Reference proteome</keyword>
<dbReference type="PANTHER" id="PTHR43193">
    <property type="match status" value="1"/>
</dbReference>
<dbReference type="Pfam" id="PF04432">
    <property type="entry name" value="FrhB_FdhB_C"/>
    <property type="match status" value="1"/>
</dbReference>
<evidence type="ECO:0000313" key="3">
    <source>
        <dbReference type="Proteomes" id="UP000017831"/>
    </source>
</evidence>
<sequence length="389" mass="44385">MNNIQNTKNCYGCGVCAMVCGKKIISIVLNKDGFYEPTISDSSRCTGCGLCVEVCAFAHDTLATPNMPQVSYAAWSKDARIRTICSSGGVGFEIAKDLLAEGYKVCGVRYNTENKRAEHYIATELKELIPSTGSKYIQSYTVEAFKKINRKEKYLITGTPCQIDSFRRYIKKIKAEDNFILMDFFCHGTPSIYTWKRYEQMVEKQVGPITYVSWRNKLSGQPNSWNMNIDSEKHSDRINWHDSLNMLIKGEKHFYNSKASQGDIFYQLFFRNACLGKACYSRCKYKYNHSSADIRIGDLWGKTYESNQKGVSALIAFSQRGRNVIQKLKSTELVKHPFETVAEGQISHRLNEPQTARIVVLSLLRQKMIPLKLIVLIMKVLLKLTKKNL</sequence>
<dbReference type="STRING" id="1121098.HMPREF1534_01766"/>
<dbReference type="Pfam" id="PF12838">
    <property type="entry name" value="Fer4_7"/>
    <property type="match status" value="1"/>
</dbReference>
<dbReference type="Proteomes" id="UP000017831">
    <property type="component" value="Unassembled WGS sequence"/>
</dbReference>
<dbReference type="InterPro" id="IPR007525">
    <property type="entry name" value="FrhB_FdhB_C"/>
</dbReference>
<organism evidence="2 3">
    <name type="scientific">Phocaeicola massiliensis B84634 = Timone 84634 = DSM 17679 = JCM 13223</name>
    <dbReference type="NCBI Taxonomy" id="1121098"/>
    <lineage>
        <taxon>Bacteria</taxon>
        <taxon>Pseudomonadati</taxon>
        <taxon>Bacteroidota</taxon>
        <taxon>Bacteroidia</taxon>
        <taxon>Bacteroidales</taxon>
        <taxon>Bacteroidaceae</taxon>
        <taxon>Phocaeicola</taxon>
    </lineage>
</organism>
<dbReference type="GeneID" id="60062264"/>
<dbReference type="InterPro" id="IPR007516">
    <property type="entry name" value="Co_F420_Hydgase/DH_bsu_N"/>
</dbReference>
<dbReference type="PATRIC" id="fig|1121098.3.peg.1794"/>
<feature type="domain" description="4Fe-4S ferredoxin-type" evidence="1">
    <location>
        <begin position="35"/>
        <end position="65"/>
    </location>
</feature>
<feature type="domain" description="4Fe-4S ferredoxin-type" evidence="1">
    <location>
        <begin position="1"/>
        <end position="30"/>
    </location>
</feature>
<dbReference type="Pfam" id="PF04422">
    <property type="entry name" value="FrhB_FdhB_N"/>
    <property type="match status" value="1"/>
</dbReference>
<gene>
    <name evidence="2" type="ORF">HMPREF1534_01766</name>
</gene>
<dbReference type="Gene3D" id="3.30.70.20">
    <property type="match status" value="1"/>
</dbReference>
<dbReference type="PROSITE" id="PS51379">
    <property type="entry name" value="4FE4S_FER_2"/>
    <property type="match status" value="2"/>
</dbReference>
<comment type="caution">
    <text evidence="2">The sequence shown here is derived from an EMBL/GenBank/DDBJ whole genome shotgun (WGS) entry which is preliminary data.</text>
</comment>
<protein>
    <recommendedName>
        <fullName evidence="1">4Fe-4S ferredoxin-type domain-containing protein</fullName>
    </recommendedName>
</protein>
<proteinExistence type="predicted"/>
<accession>U6RIF4</accession>
<dbReference type="InterPro" id="IPR017896">
    <property type="entry name" value="4Fe4S_Fe-S-bd"/>
</dbReference>
<evidence type="ECO:0000259" key="1">
    <source>
        <dbReference type="PROSITE" id="PS51379"/>
    </source>
</evidence>
<dbReference type="OrthoDB" id="9813230at2"/>
<dbReference type="PANTHER" id="PTHR43193:SF2">
    <property type="entry name" value="POLYFERREDOXIN PROTEIN FWDF"/>
    <property type="match status" value="1"/>
</dbReference>
<dbReference type="RefSeq" id="WP_005939743.1">
    <property type="nucleotide sequence ID" value="NZ_KB890353.1"/>
</dbReference>
<dbReference type="InterPro" id="IPR052977">
    <property type="entry name" value="Polyferredoxin-like_ET"/>
</dbReference>
<evidence type="ECO:0000313" key="2">
    <source>
        <dbReference type="EMBL" id="EOA54953.1"/>
    </source>
</evidence>
<dbReference type="SUPFAM" id="SSF54862">
    <property type="entry name" value="4Fe-4S ferredoxins"/>
    <property type="match status" value="1"/>
</dbReference>
<dbReference type="HOGENOM" id="CLU_037958_1_1_10"/>
<dbReference type="EMBL" id="AQHY01000022">
    <property type="protein sequence ID" value="EOA54953.1"/>
    <property type="molecule type" value="Genomic_DNA"/>
</dbReference>
<reference evidence="2 3" key="1">
    <citation type="submission" date="2013-04" db="EMBL/GenBank/DDBJ databases">
        <title>The Genome Sequence of Bacteroides massiliensis DSM 17679.</title>
        <authorList>
            <consortium name="The Broad Institute Genomics Platform"/>
            <person name="Earl A."/>
            <person name="Ward D."/>
            <person name="Feldgarden M."/>
            <person name="Gevers D."/>
            <person name="Martens E."/>
            <person name="Fenner L."/>
            <person name="Roux V."/>
            <person name="Mallet M.N."/>
            <person name="Raoult D."/>
            <person name="Walker B."/>
            <person name="Young S."/>
            <person name="Zeng Q."/>
            <person name="Gargeya S."/>
            <person name="Fitzgerald M."/>
            <person name="Haas B."/>
            <person name="Abouelleil A."/>
            <person name="Allen A.W."/>
            <person name="Alvarado L."/>
            <person name="Arachchi H.M."/>
            <person name="Berlin A.M."/>
            <person name="Chapman S.B."/>
            <person name="Gainer-Dewar J."/>
            <person name="Goldberg J."/>
            <person name="Griggs A."/>
            <person name="Gujja S."/>
            <person name="Hansen M."/>
            <person name="Howarth C."/>
            <person name="Imamovic A."/>
            <person name="Ireland A."/>
            <person name="Larimer J."/>
            <person name="McCowan C."/>
            <person name="Murphy C."/>
            <person name="Pearson M."/>
            <person name="Poon T.W."/>
            <person name="Priest M."/>
            <person name="Roberts A."/>
            <person name="Saif S."/>
            <person name="Shea T."/>
            <person name="Sisk P."/>
            <person name="Sykes S."/>
            <person name="Wortman J."/>
            <person name="Nusbaum C."/>
            <person name="Birren B."/>
        </authorList>
    </citation>
    <scope>NUCLEOTIDE SEQUENCE [LARGE SCALE GENOMIC DNA]</scope>
    <source>
        <strain evidence="3">B84634 / Timone 84634 / DSM 17679 / JCM 13223</strain>
    </source>
</reference>